<keyword evidence="2" id="KW-0723">Serine/threonine-protein kinase</keyword>
<evidence type="ECO:0000259" key="9">
    <source>
        <dbReference type="PROSITE" id="PS50011"/>
    </source>
</evidence>
<evidence type="ECO:0000256" key="2">
    <source>
        <dbReference type="ARBA" id="ARBA00022527"/>
    </source>
</evidence>
<keyword evidence="4" id="KW-0547">Nucleotide-binding</keyword>
<accession>A0A366S9X5</accession>
<organism evidence="10 11">
    <name type="scientific">Fusarium coffeatum</name>
    <dbReference type="NCBI Taxonomy" id="231269"/>
    <lineage>
        <taxon>Eukaryota</taxon>
        <taxon>Fungi</taxon>
        <taxon>Dikarya</taxon>
        <taxon>Ascomycota</taxon>
        <taxon>Pezizomycotina</taxon>
        <taxon>Sordariomycetes</taxon>
        <taxon>Hypocreomycetidae</taxon>
        <taxon>Hypocreales</taxon>
        <taxon>Nectriaceae</taxon>
        <taxon>Fusarium</taxon>
        <taxon>Fusarium incarnatum-equiseti species complex</taxon>
    </lineage>
</organism>
<protein>
    <recommendedName>
        <fullName evidence="1">non-specific serine/threonine protein kinase</fullName>
        <ecNumber evidence="1">2.7.11.1</ecNumber>
    </recommendedName>
</protein>
<dbReference type="InterPro" id="IPR011009">
    <property type="entry name" value="Kinase-like_dom_sf"/>
</dbReference>
<dbReference type="PANTHER" id="PTHR47634:SF9">
    <property type="entry name" value="PROTEIN KINASE DOMAIN-CONTAINING PROTEIN-RELATED"/>
    <property type="match status" value="1"/>
</dbReference>
<dbReference type="GeneID" id="41990859"/>
<dbReference type="PANTHER" id="PTHR47634">
    <property type="entry name" value="PROTEIN KINASE DOMAIN-CONTAINING PROTEIN-RELATED"/>
    <property type="match status" value="1"/>
</dbReference>
<dbReference type="EMBL" id="QKXC01000034">
    <property type="protein sequence ID" value="RBR25782.1"/>
    <property type="molecule type" value="Genomic_DNA"/>
</dbReference>
<evidence type="ECO:0000256" key="3">
    <source>
        <dbReference type="ARBA" id="ARBA00022679"/>
    </source>
</evidence>
<evidence type="ECO:0000256" key="6">
    <source>
        <dbReference type="ARBA" id="ARBA00022840"/>
    </source>
</evidence>
<dbReference type="InterPro" id="IPR000719">
    <property type="entry name" value="Prot_kinase_dom"/>
</dbReference>
<evidence type="ECO:0000256" key="8">
    <source>
        <dbReference type="ARBA" id="ARBA00048679"/>
    </source>
</evidence>
<sequence>MHRATSFLPTEIFSRNLFRIQNLRRASCLSTSSHANIPITPSRVPSYNYIEGVERAFEYRPGGYHPIGIGDTLHHRYRVVDKLGWGGCSTIWLARDTTLSRYVAVKVGVAGSDDKEVEILSRLSNPMAGSDDRGKSLFRPILDRFSLNGPNGTHPCSVATVARCSLAYLEDDEDRGVHDLSVVRSLAAQLAIAVRYMHKQGFVHGGDLRSYPFLYKFKFLTQVLLDLHLGNILLQLPQSFDDMSDQQIYDRFGMPDPIAVYRTDGGPLPPGVPSHVFEPQPSDVTGSNITLPESRILLADLGRAFCPALESRLESYTTVGLRPPEARFEPTTSLSFASDIWGMACAIWHIAGREPVFEHLLFEEDDVTTGQVDRLGPLPPEWWEKWETRSQHFHQDGTPVPIRTPITWEQRFEETIQQPRREEGMGAFDQNESQAFQEMLRGMLVYRPGDRLTADQVLNTRWMREWAIPEWEKIEK</sequence>
<evidence type="ECO:0000313" key="11">
    <source>
        <dbReference type="Proteomes" id="UP000253153"/>
    </source>
</evidence>
<comment type="caution">
    <text evidence="10">The sequence shown here is derived from an EMBL/GenBank/DDBJ whole genome shotgun (WGS) entry which is preliminary data.</text>
</comment>
<feature type="domain" description="Protein kinase" evidence="9">
    <location>
        <begin position="77"/>
        <end position="463"/>
    </location>
</feature>
<keyword evidence="6" id="KW-0067">ATP-binding</keyword>
<dbReference type="OrthoDB" id="5979581at2759"/>
<dbReference type="GO" id="GO:0004674">
    <property type="term" value="F:protein serine/threonine kinase activity"/>
    <property type="evidence" value="ECO:0007669"/>
    <property type="project" value="UniProtKB-KW"/>
</dbReference>
<dbReference type="Gene3D" id="3.30.200.20">
    <property type="entry name" value="Phosphorylase Kinase, domain 1"/>
    <property type="match status" value="1"/>
</dbReference>
<gene>
    <name evidence="10" type="ORF">FIESC28_01412</name>
</gene>
<dbReference type="GO" id="GO:0050684">
    <property type="term" value="P:regulation of mRNA processing"/>
    <property type="evidence" value="ECO:0007669"/>
    <property type="project" value="TreeGrafter"/>
</dbReference>
<dbReference type="RefSeq" id="XP_031020373.1">
    <property type="nucleotide sequence ID" value="XM_031155563.1"/>
</dbReference>
<evidence type="ECO:0000313" key="10">
    <source>
        <dbReference type="EMBL" id="RBR25782.1"/>
    </source>
</evidence>
<dbReference type="PROSITE" id="PS50011">
    <property type="entry name" value="PROTEIN_KINASE_DOM"/>
    <property type="match status" value="1"/>
</dbReference>
<dbReference type="Proteomes" id="UP000253153">
    <property type="component" value="Unassembled WGS sequence"/>
</dbReference>
<dbReference type="AlphaFoldDB" id="A0A366S9X5"/>
<keyword evidence="11" id="KW-1185">Reference proteome</keyword>
<keyword evidence="5" id="KW-0418">Kinase</keyword>
<dbReference type="SMART" id="SM00220">
    <property type="entry name" value="S_TKc"/>
    <property type="match status" value="1"/>
</dbReference>
<comment type="catalytic activity">
    <reaction evidence="8">
        <text>L-seryl-[protein] + ATP = O-phospho-L-seryl-[protein] + ADP + H(+)</text>
        <dbReference type="Rhea" id="RHEA:17989"/>
        <dbReference type="Rhea" id="RHEA-COMP:9863"/>
        <dbReference type="Rhea" id="RHEA-COMP:11604"/>
        <dbReference type="ChEBI" id="CHEBI:15378"/>
        <dbReference type="ChEBI" id="CHEBI:29999"/>
        <dbReference type="ChEBI" id="CHEBI:30616"/>
        <dbReference type="ChEBI" id="CHEBI:83421"/>
        <dbReference type="ChEBI" id="CHEBI:456216"/>
        <dbReference type="EC" id="2.7.11.1"/>
    </reaction>
</comment>
<dbReference type="Gene3D" id="1.10.510.10">
    <property type="entry name" value="Transferase(Phosphotransferase) domain 1"/>
    <property type="match status" value="1"/>
</dbReference>
<comment type="catalytic activity">
    <reaction evidence="7">
        <text>L-threonyl-[protein] + ATP = O-phospho-L-threonyl-[protein] + ADP + H(+)</text>
        <dbReference type="Rhea" id="RHEA:46608"/>
        <dbReference type="Rhea" id="RHEA-COMP:11060"/>
        <dbReference type="Rhea" id="RHEA-COMP:11605"/>
        <dbReference type="ChEBI" id="CHEBI:15378"/>
        <dbReference type="ChEBI" id="CHEBI:30013"/>
        <dbReference type="ChEBI" id="CHEBI:30616"/>
        <dbReference type="ChEBI" id="CHEBI:61977"/>
        <dbReference type="ChEBI" id="CHEBI:456216"/>
        <dbReference type="EC" id="2.7.11.1"/>
    </reaction>
</comment>
<proteinExistence type="predicted"/>
<dbReference type="InterPro" id="IPR051334">
    <property type="entry name" value="SRPK"/>
</dbReference>
<evidence type="ECO:0000256" key="7">
    <source>
        <dbReference type="ARBA" id="ARBA00047899"/>
    </source>
</evidence>
<dbReference type="GO" id="GO:0000245">
    <property type="term" value="P:spliceosomal complex assembly"/>
    <property type="evidence" value="ECO:0007669"/>
    <property type="project" value="TreeGrafter"/>
</dbReference>
<name>A0A366S9X5_9HYPO</name>
<evidence type="ECO:0000256" key="1">
    <source>
        <dbReference type="ARBA" id="ARBA00012513"/>
    </source>
</evidence>
<keyword evidence="3" id="KW-0808">Transferase</keyword>
<reference evidence="10 11" key="1">
    <citation type="submission" date="2018-06" db="EMBL/GenBank/DDBJ databases">
        <title>Fusarium incarnatum-equiseti species complex species 28.</title>
        <authorList>
            <person name="Gardiner D.M."/>
        </authorList>
    </citation>
    <scope>NUCLEOTIDE SEQUENCE [LARGE SCALE GENOMIC DNA]</scope>
    <source>
        <strain evidence="10 11">FIESC_28</strain>
    </source>
</reference>
<evidence type="ECO:0000256" key="4">
    <source>
        <dbReference type="ARBA" id="ARBA00022741"/>
    </source>
</evidence>
<evidence type="ECO:0000256" key="5">
    <source>
        <dbReference type="ARBA" id="ARBA00022777"/>
    </source>
</evidence>
<dbReference type="GO" id="GO:0005524">
    <property type="term" value="F:ATP binding"/>
    <property type="evidence" value="ECO:0007669"/>
    <property type="project" value="UniProtKB-KW"/>
</dbReference>
<dbReference type="EC" id="2.7.11.1" evidence="1"/>
<dbReference type="SUPFAM" id="SSF56112">
    <property type="entry name" value="Protein kinase-like (PK-like)"/>
    <property type="match status" value="1"/>
</dbReference>